<dbReference type="GO" id="GO:0042302">
    <property type="term" value="F:structural constituent of cuticle"/>
    <property type="evidence" value="ECO:0007669"/>
    <property type="project" value="UniProtKB-UniRule"/>
</dbReference>
<dbReference type="Proteomes" id="UP000625711">
    <property type="component" value="Unassembled WGS sequence"/>
</dbReference>
<reference evidence="3" key="1">
    <citation type="submission" date="2020-08" db="EMBL/GenBank/DDBJ databases">
        <title>Genome sequencing and assembly of the red palm weevil Rhynchophorus ferrugineus.</title>
        <authorList>
            <person name="Dias G.B."/>
            <person name="Bergman C.M."/>
            <person name="Manee M."/>
        </authorList>
    </citation>
    <scope>NUCLEOTIDE SEQUENCE</scope>
    <source>
        <strain evidence="3">AA-2017</strain>
        <tissue evidence="3">Whole larva</tissue>
    </source>
</reference>
<feature type="signal peptide" evidence="2">
    <location>
        <begin position="1"/>
        <end position="16"/>
    </location>
</feature>
<sequence>MNMLLVLSSLLVVALARPHSDDAGTVSVRQSSAGTYKYVVNLKDSSRTEERLADGSVVGEYTVLGIDGKPHTFKYTAGVDGFRIVEGPVPQAPVDNNVAPLPVQETPEVLAARQLPVLQLSPELSAIEDTPEVKAAKEAFYAVYNAALKAAATS</sequence>
<gene>
    <name evidence="3" type="ORF">GWI33_023103</name>
</gene>
<dbReference type="Pfam" id="PF00379">
    <property type="entry name" value="Chitin_bind_4"/>
    <property type="match status" value="1"/>
</dbReference>
<name>A0A834IMD2_RHYFE</name>
<protein>
    <submittedName>
        <fullName evidence="3">Uncharacterized protein</fullName>
    </submittedName>
</protein>
<evidence type="ECO:0000256" key="1">
    <source>
        <dbReference type="PROSITE-ProRule" id="PRU00497"/>
    </source>
</evidence>
<keyword evidence="2" id="KW-0732">Signal</keyword>
<dbReference type="AlphaFoldDB" id="A0A834IMD2"/>
<evidence type="ECO:0000313" key="3">
    <source>
        <dbReference type="EMBL" id="KAF7283719.1"/>
    </source>
</evidence>
<evidence type="ECO:0000256" key="2">
    <source>
        <dbReference type="SAM" id="SignalP"/>
    </source>
</evidence>
<dbReference type="EMBL" id="JAACXV010000089">
    <property type="protein sequence ID" value="KAF7283719.1"/>
    <property type="molecule type" value="Genomic_DNA"/>
</dbReference>
<dbReference type="OrthoDB" id="6515429at2759"/>
<evidence type="ECO:0000313" key="4">
    <source>
        <dbReference type="Proteomes" id="UP000625711"/>
    </source>
</evidence>
<comment type="caution">
    <text evidence="3">The sequence shown here is derived from an EMBL/GenBank/DDBJ whole genome shotgun (WGS) entry which is preliminary data.</text>
</comment>
<keyword evidence="4" id="KW-1185">Reference proteome</keyword>
<proteinExistence type="predicted"/>
<feature type="chain" id="PRO_5032419233" evidence="2">
    <location>
        <begin position="17"/>
        <end position="154"/>
    </location>
</feature>
<organism evidence="3 4">
    <name type="scientific">Rhynchophorus ferrugineus</name>
    <name type="common">Red palm weevil</name>
    <name type="synonym">Curculio ferrugineus</name>
    <dbReference type="NCBI Taxonomy" id="354439"/>
    <lineage>
        <taxon>Eukaryota</taxon>
        <taxon>Metazoa</taxon>
        <taxon>Ecdysozoa</taxon>
        <taxon>Arthropoda</taxon>
        <taxon>Hexapoda</taxon>
        <taxon>Insecta</taxon>
        <taxon>Pterygota</taxon>
        <taxon>Neoptera</taxon>
        <taxon>Endopterygota</taxon>
        <taxon>Coleoptera</taxon>
        <taxon>Polyphaga</taxon>
        <taxon>Cucujiformia</taxon>
        <taxon>Curculionidae</taxon>
        <taxon>Dryophthorinae</taxon>
        <taxon>Rhynchophorus</taxon>
    </lineage>
</organism>
<keyword evidence="1" id="KW-0193">Cuticle</keyword>
<accession>A0A834IMD2</accession>
<dbReference type="PROSITE" id="PS51155">
    <property type="entry name" value="CHIT_BIND_RR_2"/>
    <property type="match status" value="1"/>
</dbReference>
<dbReference type="InterPro" id="IPR000618">
    <property type="entry name" value="Insect_cuticle"/>
</dbReference>